<keyword evidence="2" id="KW-1185">Reference proteome</keyword>
<feature type="compositionally biased region" description="Low complexity" evidence="1">
    <location>
        <begin position="77"/>
        <end position="89"/>
    </location>
</feature>
<dbReference type="PaxDb" id="121845-A0A1S4EB18"/>
<feature type="compositionally biased region" description="Polar residues" evidence="1">
    <location>
        <begin position="23"/>
        <end position="76"/>
    </location>
</feature>
<dbReference type="KEGG" id="dci:108252317"/>
<protein>
    <submittedName>
        <fullName evidence="3">Uncharacterized protein LOC108252317</fullName>
    </submittedName>
</protein>
<accession>A0A1S4EB18</accession>
<feature type="compositionally biased region" description="Polar residues" evidence="1">
    <location>
        <begin position="1"/>
        <end position="11"/>
    </location>
</feature>
<dbReference type="AlphaFoldDB" id="A0A1S4EB18"/>
<dbReference type="GeneID" id="108252317"/>
<evidence type="ECO:0000256" key="1">
    <source>
        <dbReference type="SAM" id="MobiDB-lite"/>
    </source>
</evidence>
<sequence length="125" mass="13459">MSSTTPGTSSMIGEESDYYTPEDPSTTILSPVQEFPESQKQPKRTTPASEGSGNGTPTLKSNNWNSSLPGTPLSTASHRSSGDSYSSSSSTRLLLTYLDIAKVNNNNKFILSLQYSLHDYSSLSL</sequence>
<dbReference type="Proteomes" id="UP000079169">
    <property type="component" value="Unplaced"/>
</dbReference>
<dbReference type="STRING" id="121845.A0A1S4EB18"/>
<dbReference type="RefSeq" id="XP_017299307.1">
    <property type="nucleotide sequence ID" value="XM_017443818.2"/>
</dbReference>
<evidence type="ECO:0000313" key="2">
    <source>
        <dbReference type="Proteomes" id="UP000079169"/>
    </source>
</evidence>
<reference evidence="3" key="1">
    <citation type="submission" date="2025-08" db="UniProtKB">
        <authorList>
            <consortium name="RefSeq"/>
        </authorList>
    </citation>
    <scope>IDENTIFICATION</scope>
</reference>
<gene>
    <name evidence="3" type="primary">LOC108252317</name>
</gene>
<name>A0A1S4EB18_DIACI</name>
<proteinExistence type="predicted"/>
<evidence type="ECO:0000313" key="3">
    <source>
        <dbReference type="RefSeq" id="XP_017299307.1"/>
    </source>
</evidence>
<feature type="region of interest" description="Disordered" evidence="1">
    <location>
        <begin position="1"/>
        <end position="89"/>
    </location>
</feature>
<organism evidence="2 3">
    <name type="scientific">Diaphorina citri</name>
    <name type="common">Asian citrus psyllid</name>
    <dbReference type="NCBI Taxonomy" id="121845"/>
    <lineage>
        <taxon>Eukaryota</taxon>
        <taxon>Metazoa</taxon>
        <taxon>Ecdysozoa</taxon>
        <taxon>Arthropoda</taxon>
        <taxon>Hexapoda</taxon>
        <taxon>Insecta</taxon>
        <taxon>Pterygota</taxon>
        <taxon>Neoptera</taxon>
        <taxon>Paraneoptera</taxon>
        <taxon>Hemiptera</taxon>
        <taxon>Sternorrhyncha</taxon>
        <taxon>Psylloidea</taxon>
        <taxon>Psyllidae</taxon>
        <taxon>Diaphorininae</taxon>
        <taxon>Diaphorina</taxon>
    </lineage>
</organism>